<dbReference type="AlphaFoldDB" id="A0A9W6IRC0"/>
<reference evidence="1" key="2">
    <citation type="submission" date="2023-01" db="EMBL/GenBank/DDBJ databases">
        <authorList>
            <person name="Sun Q."/>
            <person name="Evtushenko L."/>
        </authorList>
    </citation>
    <scope>NUCLEOTIDE SEQUENCE</scope>
    <source>
        <strain evidence="1">VKM B-1606</strain>
    </source>
</reference>
<name>A0A9W6IRC0_9HYPH</name>
<dbReference type="EMBL" id="BSFF01000001">
    <property type="protein sequence ID" value="GLK55068.1"/>
    <property type="molecule type" value="Genomic_DNA"/>
</dbReference>
<protein>
    <submittedName>
        <fullName evidence="1">Uncharacterized protein</fullName>
    </submittedName>
</protein>
<reference evidence="1" key="1">
    <citation type="journal article" date="2014" name="Int. J. Syst. Evol. Microbiol.">
        <title>Complete genome sequence of Corynebacterium casei LMG S-19264T (=DSM 44701T), isolated from a smear-ripened cheese.</title>
        <authorList>
            <consortium name="US DOE Joint Genome Institute (JGI-PGF)"/>
            <person name="Walter F."/>
            <person name="Albersmeier A."/>
            <person name="Kalinowski J."/>
            <person name="Ruckert C."/>
        </authorList>
    </citation>
    <scope>NUCLEOTIDE SEQUENCE</scope>
    <source>
        <strain evidence="1">VKM B-1606</strain>
    </source>
</reference>
<dbReference type="Proteomes" id="UP001143400">
    <property type="component" value="Unassembled WGS sequence"/>
</dbReference>
<proteinExistence type="predicted"/>
<sequence>MAFRLSPVTPQIRLTPTFASVATSRSAMVWLTGGVLPVSRLAGIGAPQRDGSLRAALRRATEPPADPADQTAAAALFGGSVALNRQQR</sequence>
<evidence type="ECO:0000313" key="2">
    <source>
        <dbReference type="Proteomes" id="UP001143400"/>
    </source>
</evidence>
<accession>A0A9W6IRC0</accession>
<organism evidence="1 2">
    <name type="scientific">Methylopila capsulata</name>
    <dbReference type="NCBI Taxonomy" id="61654"/>
    <lineage>
        <taxon>Bacteria</taxon>
        <taxon>Pseudomonadati</taxon>
        <taxon>Pseudomonadota</taxon>
        <taxon>Alphaproteobacteria</taxon>
        <taxon>Hyphomicrobiales</taxon>
        <taxon>Methylopilaceae</taxon>
        <taxon>Methylopila</taxon>
    </lineage>
</organism>
<evidence type="ECO:0000313" key="1">
    <source>
        <dbReference type="EMBL" id="GLK55068.1"/>
    </source>
</evidence>
<comment type="caution">
    <text evidence="1">The sequence shown here is derived from an EMBL/GenBank/DDBJ whole genome shotgun (WGS) entry which is preliminary data.</text>
</comment>
<gene>
    <name evidence="1" type="ORF">GCM10008170_10870</name>
</gene>